<dbReference type="Pfam" id="PF04717">
    <property type="entry name" value="Phage_base_V"/>
    <property type="match status" value="1"/>
</dbReference>
<evidence type="ECO:0000256" key="2">
    <source>
        <dbReference type="SAM" id="Coils"/>
    </source>
</evidence>
<dbReference type="SUPFAM" id="SSF69279">
    <property type="entry name" value="Phage tail proteins"/>
    <property type="match status" value="2"/>
</dbReference>
<dbReference type="Pfam" id="PF05954">
    <property type="entry name" value="Phage_GPD"/>
    <property type="match status" value="1"/>
</dbReference>
<comment type="similarity">
    <text evidence="1">Belongs to the VgrG protein family.</text>
</comment>
<sequence length="758" mass="84018">MADNSKPKFTFESNAVDKNTFSVVNFKGTEGLSTIYRFSIMLISEKGDLDLNSILQNPAELTIKRDDGDIPFKGMLSSFEQLHQAAGVVFYRAELVPKLWWTTLTHCNQIFLNENAQSFLGEVLKKGGLKEGLNFDFKLQGSYPSWEYVCQYDESHFNFVSRWMERYGMYYFFEQTDQGEKMVITDTHISHSPMTEGTSLSYSPPSNLDHTKREEIIKNFMLKQQPLPKKVMLKDYNYQKPSLEMKSEAMVSEHGMGEIYIYGEHFKTPGEGDKLAQIRAQEFLCREKVFHGVSTVPYVRTGYIFELKDHYRQDFNQRYLTTEVVHEGSQEAYLVSGLGLHLADNEDRLYYRNTFTCIPAQVQFRPERKAVKPKFSGSMNAKIDAAGSGQYAELDGQGRYKVILPFDESGRHEGKATTWLRMAQPYGGSDHGMHFPLHKGTEVLLTCIDGDPDRPIIQAAAPNPETPSLVKDTNQTKCLITTGGLNLFHIQDEKGSEGMRLHTPHSNTSIRLGAVSNDSDSGTTTGSDGAEEEESDGIKFATEKDIKISGANIGTWVKGNEFKIITGGSQEIVVGNDTKVFIGGKEDFVVGGELGVKIGPSKEFATHKSELEIEVRKLKGQANSLEGEHNRLVGEVSELAEAKEQLIMAHTTLREDHNTLSAEHNSLKGTTAQLAGESSKLAGQVDTVWGEMNTVAGCLTNLCGEVTELAGEDNKIVGVMAKSIGETTKLVGTSSTVTAETSKISGEMNNIAGLINNI</sequence>
<dbReference type="NCBIfam" id="TIGR03361">
    <property type="entry name" value="VI_Rhs_Vgr"/>
    <property type="match status" value="1"/>
</dbReference>
<evidence type="ECO:0000313" key="6">
    <source>
        <dbReference type="Proteomes" id="UP000010808"/>
    </source>
</evidence>
<dbReference type="eggNOG" id="COG3501">
    <property type="taxonomic scope" value="Bacteria"/>
</dbReference>
<dbReference type="InterPro" id="IPR017847">
    <property type="entry name" value="T6SS_RhsGE_Vgr_subset"/>
</dbReference>
<dbReference type="SUPFAM" id="SSF69349">
    <property type="entry name" value="Phage fibre proteins"/>
    <property type="match status" value="1"/>
</dbReference>
<dbReference type="Gene3D" id="4.10.220.110">
    <property type="match status" value="1"/>
</dbReference>
<dbReference type="AlphaFoldDB" id="L0RBM0"/>
<feature type="domain" description="Gp5/Type VI secretion system Vgr protein OB-fold" evidence="4">
    <location>
        <begin position="413"/>
        <end position="458"/>
    </location>
</feature>
<evidence type="ECO:0000256" key="3">
    <source>
        <dbReference type="SAM" id="MobiDB-lite"/>
    </source>
</evidence>
<dbReference type="SUPFAM" id="SSF69255">
    <property type="entry name" value="gp5 N-terminal domain-like"/>
    <property type="match status" value="1"/>
</dbReference>
<dbReference type="InterPro" id="IPR006531">
    <property type="entry name" value="Gp5/Vgr_OB"/>
</dbReference>
<dbReference type="InterPro" id="IPR037026">
    <property type="entry name" value="Vgr_OB-fold_dom_sf"/>
</dbReference>
<organism evidence="5 6">
    <name type="scientific">Maridesulfovibrio hydrothermalis AM13 = DSM 14728</name>
    <dbReference type="NCBI Taxonomy" id="1121451"/>
    <lineage>
        <taxon>Bacteria</taxon>
        <taxon>Pseudomonadati</taxon>
        <taxon>Thermodesulfobacteriota</taxon>
        <taxon>Desulfovibrionia</taxon>
        <taxon>Desulfovibrionales</taxon>
        <taxon>Desulfovibrionaceae</taxon>
        <taxon>Maridesulfovibrio</taxon>
    </lineage>
</organism>
<evidence type="ECO:0000259" key="4">
    <source>
        <dbReference type="Pfam" id="PF04717"/>
    </source>
</evidence>
<reference evidence="5 6" key="1">
    <citation type="submission" date="2012-10" db="EMBL/GenBank/DDBJ databases">
        <authorList>
            <person name="Genoscope - CEA"/>
        </authorList>
    </citation>
    <scope>NUCLEOTIDE SEQUENCE [LARGE SCALE GENOMIC DNA]</scope>
    <source>
        <strain evidence="6">AM13 / DSM 14728</strain>
    </source>
</reference>
<gene>
    <name evidence="5" type="ORF">DESAM_21886</name>
</gene>
<feature type="coiled-coil region" evidence="2">
    <location>
        <begin position="608"/>
        <end position="635"/>
    </location>
</feature>
<accession>L0RBM0</accession>
<dbReference type="NCBIfam" id="TIGR01646">
    <property type="entry name" value="vgr_GE"/>
    <property type="match status" value="1"/>
</dbReference>
<dbReference type="SUPFAM" id="SSF58104">
    <property type="entry name" value="Methyl-accepting chemotaxis protein (MCP) signaling domain"/>
    <property type="match status" value="1"/>
</dbReference>
<dbReference type="STRING" id="1121451.DESAM_21886"/>
<dbReference type="Proteomes" id="UP000010808">
    <property type="component" value="Chromosome"/>
</dbReference>
<dbReference type="OrthoDB" id="5482463at2"/>
<protein>
    <submittedName>
        <fullName evidence="5">Rhs element Vgr protein</fullName>
    </submittedName>
</protein>
<dbReference type="KEGG" id="dhy:DESAM_21886"/>
<feature type="compositionally biased region" description="Low complexity" evidence="3">
    <location>
        <begin position="518"/>
        <end position="528"/>
    </location>
</feature>
<dbReference type="EMBL" id="FO203522">
    <property type="protein sequence ID" value="CCO24159.1"/>
    <property type="molecule type" value="Genomic_DNA"/>
</dbReference>
<dbReference type="Gene3D" id="2.40.50.230">
    <property type="entry name" value="Gp5 N-terminal domain"/>
    <property type="match status" value="1"/>
</dbReference>
<dbReference type="Gene3D" id="2.30.110.50">
    <property type="match status" value="1"/>
</dbReference>
<dbReference type="PATRIC" id="fig|1121451.3.peg.2118"/>
<dbReference type="RefSeq" id="WP_015336760.1">
    <property type="nucleotide sequence ID" value="NC_020055.1"/>
</dbReference>
<dbReference type="InterPro" id="IPR006533">
    <property type="entry name" value="T6SS_Vgr_RhsGE"/>
</dbReference>
<dbReference type="InterPro" id="IPR011049">
    <property type="entry name" value="Serralysin-like_metalloprot_C"/>
</dbReference>
<keyword evidence="6" id="KW-1185">Reference proteome</keyword>
<dbReference type="HOGENOM" id="CLU_004121_10_0_7"/>
<dbReference type="Gene3D" id="2.150.10.10">
    <property type="entry name" value="Serralysin-like metalloprotease, C-terminal"/>
    <property type="match status" value="1"/>
</dbReference>
<keyword evidence="2" id="KW-0175">Coiled coil</keyword>
<evidence type="ECO:0000313" key="5">
    <source>
        <dbReference type="EMBL" id="CCO24159.1"/>
    </source>
</evidence>
<proteinExistence type="inferred from homology"/>
<dbReference type="Gene3D" id="3.55.50.10">
    <property type="entry name" value="Baseplate protein-like domains"/>
    <property type="match status" value="1"/>
</dbReference>
<feature type="region of interest" description="Disordered" evidence="3">
    <location>
        <begin position="509"/>
        <end position="537"/>
    </location>
</feature>
<evidence type="ECO:0000256" key="1">
    <source>
        <dbReference type="ARBA" id="ARBA00005558"/>
    </source>
</evidence>
<name>L0RBM0_9BACT</name>